<accession>X1MUS5</accession>
<comment type="caution">
    <text evidence="1">The sequence shown here is derived from an EMBL/GenBank/DDBJ whole genome shotgun (WGS) entry which is preliminary data.</text>
</comment>
<evidence type="ECO:0000313" key="1">
    <source>
        <dbReference type="EMBL" id="GAI35003.1"/>
    </source>
</evidence>
<proteinExistence type="predicted"/>
<dbReference type="EMBL" id="BARV01031200">
    <property type="protein sequence ID" value="GAI35003.1"/>
    <property type="molecule type" value="Genomic_DNA"/>
</dbReference>
<gene>
    <name evidence="1" type="ORF">S06H3_49414</name>
</gene>
<sequence>MPAPGGTANWIKAYLNVANSTKDIKAFINQKDSVAAGQHGQIAVKENLANPIALGWITFTLAGEALTSGVDYILNIHPETGEKTTAYYDTIGALAIASYYDNSETYCSESNPWVIDPEGTTKDWSIYCDYTALVPGWTGTISGVVNPAEIAGVPVANIASVKGVA</sequence>
<reference evidence="1" key="1">
    <citation type="journal article" date="2014" name="Front. Microbiol.">
        <title>High frequency of phylogenetically diverse reductive dehalogenase-homologous genes in deep subseafloor sedimentary metagenomes.</title>
        <authorList>
            <person name="Kawai M."/>
            <person name="Futagami T."/>
            <person name="Toyoda A."/>
            <person name="Takaki Y."/>
            <person name="Nishi S."/>
            <person name="Hori S."/>
            <person name="Arai W."/>
            <person name="Tsubouchi T."/>
            <person name="Morono Y."/>
            <person name="Uchiyama I."/>
            <person name="Ito T."/>
            <person name="Fujiyama A."/>
            <person name="Inagaki F."/>
            <person name="Takami H."/>
        </authorList>
    </citation>
    <scope>NUCLEOTIDE SEQUENCE</scope>
    <source>
        <strain evidence="1">Expedition CK06-06</strain>
    </source>
</reference>
<name>X1MUS5_9ZZZZ</name>
<organism evidence="1">
    <name type="scientific">marine sediment metagenome</name>
    <dbReference type="NCBI Taxonomy" id="412755"/>
    <lineage>
        <taxon>unclassified sequences</taxon>
        <taxon>metagenomes</taxon>
        <taxon>ecological metagenomes</taxon>
    </lineage>
</organism>
<protein>
    <submittedName>
        <fullName evidence="1">Uncharacterized protein</fullName>
    </submittedName>
</protein>
<dbReference type="AlphaFoldDB" id="X1MUS5"/>